<reference evidence="6 7" key="1">
    <citation type="submission" date="2016-10" db="EMBL/GenBank/DDBJ databases">
        <title>Comparative genome analysis of multiple Pseudomonas spp. focuses on biocontrol and plant growth promoting traits.</title>
        <authorList>
            <person name="Tao X.-Y."/>
            <person name="Taylor C.G."/>
        </authorList>
    </citation>
    <scope>NUCLEOTIDE SEQUENCE [LARGE SCALE GENOMIC DNA]</scope>
    <source>
        <strain evidence="6 7">28B5</strain>
    </source>
</reference>
<dbReference type="PROSITE" id="PS50931">
    <property type="entry name" value="HTH_LYSR"/>
    <property type="match status" value="1"/>
</dbReference>
<dbReference type="Gene3D" id="1.10.10.10">
    <property type="entry name" value="Winged helix-like DNA-binding domain superfamily/Winged helix DNA-binding domain"/>
    <property type="match status" value="1"/>
</dbReference>
<dbReference type="OrthoDB" id="7010314at2"/>
<dbReference type="PANTHER" id="PTHR30419:SF30">
    <property type="entry name" value="LYSR FAMILY TRANSCRIPTIONAL REGULATOR"/>
    <property type="match status" value="1"/>
</dbReference>
<dbReference type="InterPro" id="IPR000847">
    <property type="entry name" value="LysR_HTH_N"/>
</dbReference>
<feature type="domain" description="HTH lysR-type" evidence="5">
    <location>
        <begin position="1"/>
        <end position="58"/>
    </location>
</feature>
<evidence type="ECO:0000256" key="4">
    <source>
        <dbReference type="ARBA" id="ARBA00023163"/>
    </source>
</evidence>
<dbReference type="RefSeq" id="WP_123451352.1">
    <property type="nucleotide sequence ID" value="NZ_MOBX01000013.1"/>
</dbReference>
<dbReference type="InterPro" id="IPR036390">
    <property type="entry name" value="WH_DNA-bd_sf"/>
</dbReference>
<dbReference type="Pfam" id="PF00126">
    <property type="entry name" value="HTH_1"/>
    <property type="match status" value="1"/>
</dbReference>
<evidence type="ECO:0000256" key="2">
    <source>
        <dbReference type="ARBA" id="ARBA00023015"/>
    </source>
</evidence>
<dbReference type="Gene3D" id="3.40.190.290">
    <property type="match status" value="1"/>
</dbReference>
<comment type="caution">
    <text evidence="6">The sequence shown here is derived from an EMBL/GenBank/DDBJ whole genome shotgun (WGS) entry which is preliminary data.</text>
</comment>
<organism evidence="6 7">
    <name type="scientific">Pseudomonas fluorescens</name>
    <dbReference type="NCBI Taxonomy" id="294"/>
    <lineage>
        <taxon>Bacteria</taxon>
        <taxon>Pseudomonadati</taxon>
        <taxon>Pseudomonadota</taxon>
        <taxon>Gammaproteobacteria</taxon>
        <taxon>Pseudomonadales</taxon>
        <taxon>Pseudomonadaceae</taxon>
        <taxon>Pseudomonas</taxon>
    </lineage>
</organism>
<proteinExistence type="inferred from homology"/>
<evidence type="ECO:0000256" key="1">
    <source>
        <dbReference type="ARBA" id="ARBA00009437"/>
    </source>
</evidence>
<dbReference type="Pfam" id="PF03466">
    <property type="entry name" value="LysR_substrate"/>
    <property type="match status" value="1"/>
</dbReference>
<evidence type="ECO:0000313" key="6">
    <source>
        <dbReference type="EMBL" id="RON81723.1"/>
    </source>
</evidence>
<evidence type="ECO:0000259" key="5">
    <source>
        <dbReference type="PROSITE" id="PS50931"/>
    </source>
</evidence>
<sequence>MKFHQIRALVAINQCGSINEASQMLHVTQPALSRSIKDLERELGLTLLQRSYKGMSLTDEGRRIIRHAHMAVESMRRLQIEADNIHDMAVGEVAVGVTSLTAMLPGFEKCISDYQAKNPRVRIKLIELRPSHIVQRLRDGSLDFALTSQQNTQRLNLDWEALHRIKGTVVCSPNNPMRHSPSLRQLQYANWISLDEVDDRSSQFYQMFEVNDIHPPQKVIECASLFLALRLVENADAFMTLSNLALGSALPPGRVPELVLVEVEEVIPEYPIYLVCVDRHSLTSPARDLFNGLKSKLAAESSAEPTY</sequence>
<accession>A0A423MEJ9</accession>
<comment type="similarity">
    <text evidence="1">Belongs to the LysR transcriptional regulatory family.</text>
</comment>
<keyword evidence="4" id="KW-0804">Transcription</keyword>
<dbReference type="Proteomes" id="UP000285378">
    <property type="component" value="Unassembled WGS sequence"/>
</dbReference>
<dbReference type="CDD" id="cd05466">
    <property type="entry name" value="PBP2_LTTR_substrate"/>
    <property type="match status" value="1"/>
</dbReference>
<dbReference type="PANTHER" id="PTHR30419">
    <property type="entry name" value="HTH-TYPE TRANSCRIPTIONAL REGULATOR YBHD"/>
    <property type="match status" value="1"/>
</dbReference>
<dbReference type="FunFam" id="1.10.10.10:FF:000001">
    <property type="entry name" value="LysR family transcriptional regulator"/>
    <property type="match status" value="1"/>
</dbReference>
<dbReference type="SUPFAM" id="SSF46785">
    <property type="entry name" value="Winged helix' DNA-binding domain"/>
    <property type="match status" value="1"/>
</dbReference>
<dbReference type="InterPro" id="IPR050950">
    <property type="entry name" value="HTH-type_LysR_regulators"/>
</dbReference>
<dbReference type="EMBL" id="MOBX01000013">
    <property type="protein sequence ID" value="RON81723.1"/>
    <property type="molecule type" value="Genomic_DNA"/>
</dbReference>
<dbReference type="GO" id="GO:0003700">
    <property type="term" value="F:DNA-binding transcription factor activity"/>
    <property type="evidence" value="ECO:0007669"/>
    <property type="project" value="InterPro"/>
</dbReference>
<evidence type="ECO:0000256" key="3">
    <source>
        <dbReference type="ARBA" id="ARBA00023125"/>
    </source>
</evidence>
<gene>
    <name evidence="6" type="ORF">BK670_11155</name>
</gene>
<protein>
    <submittedName>
        <fullName evidence="6">LysR family transcriptional regulator</fullName>
    </submittedName>
</protein>
<dbReference type="InterPro" id="IPR036388">
    <property type="entry name" value="WH-like_DNA-bd_sf"/>
</dbReference>
<dbReference type="InterPro" id="IPR005119">
    <property type="entry name" value="LysR_subst-bd"/>
</dbReference>
<evidence type="ECO:0000313" key="7">
    <source>
        <dbReference type="Proteomes" id="UP000285378"/>
    </source>
</evidence>
<dbReference type="GO" id="GO:0003677">
    <property type="term" value="F:DNA binding"/>
    <property type="evidence" value="ECO:0007669"/>
    <property type="project" value="UniProtKB-KW"/>
</dbReference>
<keyword evidence="2" id="KW-0805">Transcription regulation</keyword>
<name>A0A423MEJ9_PSEFL</name>
<dbReference type="SUPFAM" id="SSF53850">
    <property type="entry name" value="Periplasmic binding protein-like II"/>
    <property type="match status" value="1"/>
</dbReference>
<dbReference type="AlphaFoldDB" id="A0A423MEJ9"/>
<dbReference type="PRINTS" id="PR00039">
    <property type="entry name" value="HTHLYSR"/>
</dbReference>
<dbReference type="GO" id="GO:0005829">
    <property type="term" value="C:cytosol"/>
    <property type="evidence" value="ECO:0007669"/>
    <property type="project" value="TreeGrafter"/>
</dbReference>
<keyword evidence="3" id="KW-0238">DNA-binding</keyword>